<reference evidence="3 4" key="1">
    <citation type="journal article" date="2016" name="Biochim. Biophys. Acta">
        <title>Characterization of red-shifted phycobilisomes isolated from the chlorophyll f-containing cyanobacterium Halomicronema hongdechloris.</title>
        <authorList>
            <person name="Li Y."/>
            <person name="Lin Y."/>
            <person name="Garvey C.J."/>
            <person name="Birch D."/>
            <person name="Corkery R.W."/>
            <person name="Loughlin P.C."/>
            <person name="Scheer H."/>
            <person name="Willows R.D."/>
            <person name="Chen M."/>
        </authorList>
    </citation>
    <scope>NUCLEOTIDE SEQUENCE [LARGE SCALE GENOMIC DNA]</scope>
    <source>
        <strain evidence="3 4">C2206</strain>
    </source>
</reference>
<dbReference type="InterPro" id="IPR012334">
    <property type="entry name" value="Pectin_lyas_fold"/>
</dbReference>
<dbReference type="Proteomes" id="UP000191901">
    <property type="component" value="Chromosome"/>
</dbReference>
<feature type="domain" description="Filamentous haemagglutinin FhaB/tRNA nuclease CdiA-like TPS" evidence="2">
    <location>
        <begin position="42"/>
        <end position="155"/>
    </location>
</feature>
<dbReference type="KEGG" id="hhg:XM38_050320"/>
<dbReference type="STRING" id="1641165.XM38_01050"/>
<feature type="region of interest" description="Disordered" evidence="1">
    <location>
        <begin position="735"/>
        <end position="766"/>
    </location>
</feature>
<dbReference type="RefSeq" id="WP_088431328.1">
    <property type="nucleotide sequence ID" value="NZ_CP021983.2"/>
</dbReference>
<dbReference type="NCBIfam" id="TIGR01901">
    <property type="entry name" value="adhes_NPXG"/>
    <property type="match status" value="1"/>
</dbReference>
<evidence type="ECO:0000313" key="3">
    <source>
        <dbReference type="EMBL" id="ASC74058.1"/>
    </source>
</evidence>
<dbReference type="Gene3D" id="2.160.20.10">
    <property type="entry name" value="Single-stranded right-handed beta-helix, Pectin lyase-like"/>
    <property type="match status" value="2"/>
</dbReference>
<proteinExistence type="predicted"/>
<gene>
    <name evidence="3" type="ORF">XM38_050320</name>
</gene>
<evidence type="ECO:0000313" key="4">
    <source>
        <dbReference type="Proteomes" id="UP000191901"/>
    </source>
</evidence>
<dbReference type="InterPro" id="IPR008638">
    <property type="entry name" value="FhaB/CdiA-like_TPS"/>
</dbReference>
<dbReference type="Pfam" id="PF05860">
    <property type="entry name" value="TPS"/>
    <property type="match status" value="1"/>
</dbReference>
<evidence type="ECO:0000259" key="2">
    <source>
        <dbReference type="SMART" id="SM00912"/>
    </source>
</evidence>
<dbReference type="OrthoDB" id="527246at2"/>
<dbReference type="SUPFAM" id="SSF51126">
    <property type="entry name" value="Pectin lyase-like"/>
    <property type="match status" value="1"/>
</dbReference>
<dbReference type="EMBL" id="CP021983">
    <property type="protein sequence ID" value="ASC74058.1"/>
    <property type="molecule type" value="Genomic_DNA"/>
</dbReference>
<accession>A0A1Z3HUR0</accession>
<evidence type="ECO:0000256" key="1">
    <source>
        <dbReference type="SAM" id="MobiDB-lite"/>
    </source>
</evidence>
<dbReference type="AlphaFoldDB" id="A0A1Z3HUR0"/>
<protein>
    <recommendedName>
        <fullName evidence="2">Filamentous haemagglutinin FhaB/tRNA nuclease CdiA-like TPS domain-containing protein</fullName>
    </recommendedName>
</protein>
<dbReference type="SMART" id="SM00912">
    <property type="entry name" value="Haemagg_act"/>
    <property type="match status" value="1"/>
</dbReference>
<keyword evidence="4" id="KW-1185">Reference proteome</keyword>
<organism evidence="3 4">
    <name type="scientific">Halomicronema hongdechloris C2206</name>
    <dbReference type="NCBI Taxonomy" id="1641165"/>
    <lineage>
        <taxon>Bacteria</taxon>
        <taxon>Bacillati</taxon>
        <taxon>Cyanobacteriota</taxon>
        <taxon>Cyanophyceae</taxon>
        <taxon>Nodosilineales</taxon>
        <taxon>Nodosilineaceae</taxon>
        <taxon>Halomicronema</taxon>
    </lineage>
</organism>
<name>A0A1Z3HUR0_9CYAN</name>
<dbReference type="InterPro" id="IPR011050">
    <property type="entry name" value="Pectin_lyase_fold/virulence"/>
</dbReference>
<feature type="compositionally biased region" description="Acidic residues" evidence="1">
    <location>
        <begin position="751"/>
        <end position="761"/>
    </location>
</feature>
<sequence length="882" mass="89501">MVQAYWCRFGVSSFLGVVSLGVGITTGMSAAGAQLIPDASLGADSSVVTPNAVINGSGATRIDGGAQRGANLFHSFQEFSVNAGQRVYFANPLGIDTILSRVTGGSLSTIDGLLGVDGAADLFLLNPHGVLFGANAQLDLDGSFFVSTANSLPLADGHEFSAIPSPGGDLLSVSMPLGVQTWTAPQGNIAVRGSLALAPEQTLTLFGDTVTSSGSLQVPGGTVQVLGNQVNLQNNASINVSGLTDGGTVLVGGDYQGQGTIPTAGRTTVAPGATIRADAGEWGQGGQIIIWADEAADIQGSLTARGGTLGGDGGLIETSAKDTLHVTARVDASAPSGSGGLWLIDPTNITIVPMGVTGIDISIVGADQINLALNNGTSVTITTNIGGSEAGDITQEPGAVIEKTDGGAATLTLEADRNILIQADILSMAGPLPVILLGDRDGDGDGNVSIAPFPSGSVSILSNGGDISITGNANNIEFGNGVDLFLASIESDGGDIFITGNATMDAINGVSLTSSTIESGDGKISIRGNANTGSGNGVTISSTSIESSGGTISITGSNSNSTFGSGNGVRLFASPIDSDGENIEIVGNSVNGIGVFIAMEDITSSGGTISITGMGDFNGISTSSGPTIDADQGKVLLTGNNISFGEDTTVEGETVKIDAGDRLDLFFNSLVFATDLIQIEADRLRALDFDSFTSTVFVSDTVNADIISDNQLSLNVAQIEGFIFQEGLSFDELRNNSTNDISPPGATADNTGDDVEADDGYPDLPAEPASENLTLSSAIGCNTDDRFIVSGRGGLPPGPTDPQAADPVEIPWVAVDEELPAVTTEALPSITRSDTRTEQLPRLVEAQGWITDADGQIYFVADASSITPRSLTAAVPCNAWLP</sequence>